<comment type="caution">
    <text evidence="2">The sequence shown here is derived from an EMBL/GenBank/DDBJ whole genome shotgun (WGS) entry which is preliminary data.</text>
</comment>
<evidence type="ECO:0000313" key="3">
    <source>
        <dbReference type="Proteomes" id="UP000433883"/>
    </source>
</evidence>
<protein>
    <submittedName>
        <fullName evidence="2">Uncharacterized protein</fullName>
    </submittedName>
</protein>
<reference evidence="2 3" key="1">
    <citation type="submission" date="2019-11" db="EMBL/GenBank/DDBJ databases">
        <title>Venturia inaequalis Genome Resource.</title>
        <authorList>
            <person name="Lichtner F.J."/>
        </authorList>
    </citation>
    <scope>NUCLEOTIDE SEQUENCE [LARGE SCALE GENOMIC DNA]</scope>
    <source>
        <strain evidence="2">Bline_iso_100314</strain>
    </source>
</reference>
<evidence type="ECO:0000256" key="1">
    <source>
        <dbReference type="SAM" id="Phobius"/>
    </source>
</evidence>
<sequence length="183" mass="19833">MLLTAAAYTTILSQHTRYAAPVYNKHHRESSTKTFRNTILSLHILSGLAEIIRCFAVIVGAILSLGEGPISYTPIIYVVLVVINAALNREATVMVDQMLAAEEKTMARRGSISECLRQGSLADLPQLETSIAHTLVAAGFVERGVIPKVEAHVAPIPGDEYVSEKDHALTTILSADRKLDVAQ</sequence>
<dbReference type="EMBL" id="WNWQ01000461">
    <property type="protein sequence ID" value="KAE9967527.1"/>
    <property type="molecule type" value="Genomic_DNA"/>
</dbReference>
<keyword evidence="1" id="KW-0472">Membrane</keyword>
<dbReference type="AlphaFoldDB" id="A0A8H3YRI3"/>
<name>A0A8H3YRI3_VENIN</name>
<proteinExistence type="predicted"/>
<feature type="transmembrane region" description="Helical" evidence="1">
    <location>
        <begin position="70"/>
        <end position="87"/>
    </location>
</feature>
<feature type="transmembrane region" description="Helical" evidence="1">
    <location>
        <begin position="43"/>
        <end position="63"/>
    </location>
</feature>
<evidence type="ECO:0000313" key="2">
    <source>
        <dbReference type="EMBL" id="KAE9967527.1"/>
    </source>
</evidence>
<keyword evidence="1" id="KW-0812">Transmembrane</keyword>
<accession>A0A8H3YRI3</accession>
<dbReference type="Proteomes" id="UP000433883">
    <property type="component" value="Unassembled WGS sequence"/>
</dbReference>
<keyword evidence="1" id="KW-1133">Transmembrane helix</keyword>
<organism evidence="2 3">
    <name type="scientific">Venturia inaequalis</name>
    <name type="common">Apple scab fungus</name>
    <dbReference type="NCBI Taxonomy" id="5025"/>
    <lineage>
        <taxon>Eukaryota</taxon>
        <taxon>Fungi</taxon>
        <taxon>Dikarya</taxon>
        <taxon>Ascomycota</taxon>
        <taxon>Pezizomycotina</taxon>
        <taxon>Dothideomycetes</taxon>
        <taxon>Pleosporomycetidae</taxon>
        <taxon>Venturiales</taxon>
        <taxon>Venturiaceae</taxon>
        <taxon>Venturia</taxon>
    </lineage>
</organism>
<gene>
    <name evidence="2" type="ORF">BLS_006323</name>
</gene>